<dbReference type="RefSeq" id="WP_145031072.1">
    <property type="nucleotide sequence ID" value="NZ_CP036271.1"/>
</dbReference>
<dbReference type="GO" id="GO:0015035">
    <property type="term" value="F:protein-disulfide reductase activity"/>
    <property type="evidence" value="ECO:0007669"/>
    <property type="project" value="TreeGrafter"/>
</dbReference>
<evidence type="ECO:0000256" key="4">
    <source>
        <dbReference type="ARBA" id="ARBA00023157"/>
    </source>
</evidence>
<dbReference type="PRINTS" id="PR00421">
    <property type="entry name" value="THIOREDOXIN"/>
</dbReference>
<dbReference type="InterPro" id="IPR017937">
    <property type="entry name" value="Thioredoxin_CS"/>
</dbReference>
<gene>
    <name evidence="8" type="primary">trxA_2</name>
    <name evidence="8" type="ORF">Pan44_33450</name>
</gene>
<dbReference type="PANTHER" id="PTHR45663:SF11">
    <property type="entry name" value="GEO12009P1"/>
    <property type="match status" value="1"/>
</dbReference>
<evidence type="ECO:0000259" key="7">
    <source>
        <dbReference type="PROSITE" id="PS51352"/>
    </source>
</evidence>
<evidence type="ECO:0000256" key="3">
    <source>
        <dbReference type="ARBA" id="ARBA00022982"/>
    </source>
</evidence>
<feature type="chain" id="PRO_5022036673" evidence="6">
    <location>
        <begin position="21"/>
        <end position="131"/>
    </location>
</feature>
<sequence precursor="true">MHRRHSLLLLLLFAAGCNSKSDFSTIAPPEDAWFAEEVTSQPMPVLVDFTASWCGPCKMIKPFLEKMKEEHAGKVKVVEIDVDARGDLAAHYKVSGYPTLVMIHGGNVVDICRGAPPSYEALMQWAGPHLK</sequence>
<evidence type="ECO:0000313" key="8">
    <source>
        <dbReference type="EMBL" id="QDT55302.1"/>
    </source>
</evidence>
<keyword evidence="9" id="KW-1185">Reference proteome</keyword>
<dbReference type="PROSITE" id="PS51352">
    <property type="entry name" value="THIOREDOXIN_2"/>
    <property type="match status" value="1"/>
</dbReference>
<dbReference type="Proteomes" id="UP000315700">
    <property type="component" value="Chromosome"/>
</dbReference>
<keyword evidence="4" id="KW-1015">Disulfide bond</keyword>
<dbReference type="KEGG" id="ccos:Pan44_33450"/>
<dbReference type="Gene3D" id="3.40.30.10">
    <property type="entry name" value="Glutaredoxin"/>
    <property type="match status" value="1"/>
</dbReference>
<dbReference type="SUPFAM" id="SSF52833">
    <property type="entry name" value="Thioredoxin-like"/>
    <property type="match status" value="1"/>
</dbReference>
<evidence type="ECO:0000313" key="9">
    <source>
        <dbReference type="Proteomes" id="UP000315700"/>
    </source>
</evidence>
<accession>A0A517SGQ2</accession>
<evidence type="ECO:0000256" key="6">
    <source>
        <dbReference type="SAM" id="SignalP"/>
    </source>
</evidence>
<dbReference type="InterPro" id="IPR013766">
    <property type="entry name" value="Thioredoxin_domain"/>
</dbReference>
<dbReference type="PROSITE" id="PS51257">
    <property type="entry name" value="PROKAR_LIPOPROTEIN"/>
    <property type="match status" value="1"/>
</dbReference>
<proteinExistence type="inferred from homology"/>
<evidence type="ECO:0000256" key="5">
    <source>
        <dbReference type="ARBA" id="ARBA00023284"/>
    </source>
</evidence>
<dbReference type="PANTHER" id="PTHR45663">
    <property type="entry name" value="GEO12009P1"/>
    <property type="match status" value="1"/>
</dbReference>
<name>A0A517SGQ2_9PLAN</name>
<feature type="domain" description="Thioredoxin" evidence="7">
    <location>
        <begin position="21"/>
        <end position="131"/>
    </location>
</feature>
<reference evidence="8 9" key="1">
    <citation type="submission" date="2019-02" db="EMBL/GenBank/DDBJ databases">
        <title>Deep-cultivation of Planctomycetes and their phenomic and genomic characterization uncovers novel biology.</title>
        <authorList>
            <person name="Wiegand S."/>
            <person name="Jogler M."/>
            <person name="Boedeker C."/>
            <person name="Pinto D."/>
            <person name="Vollmers J."/>
            <person name="Rivas-Marin E."/>
            <person name="Kohn T."/>
            <person name="Peeters S.H."/>
            <person name="Heuer A."/>
            <person name="Rast P."/>
            <person name="Oberbeckmann S."/>
            <person name="Bunk B."/>
            <person name="Jeske O."/>
            <person name="Meyerdierks A."/>
            <person name="Storesund J.E."/>
            <person name="Kallscheuer N."/>
            <person name="Luecker S."/>
            <person name="Lage O.M."/>
            <person name="Pohl T."/>
            <person name="Merkel B.J."/>
            <person name="Hornburger P."/>
            <person name="Mueller R.-W."/>
            <person name="Bruemmer F."/>
            <person name="Labrenz M."/>
            <person name="Spormann A.M."/>
            <person name="Op den Camp H."/>
            <person name="Overmann J."/>
            <person name="Amann R."/>
            <person name="Jetten M.S.M."/>
            <person name="Mascher T."/>
            <person name="Medema M.H."/>
            <person name="Devos D.P."/>
            <person name="Kaster A.-K."/>
            <person name="Ovreas L."/>
            <person name="Rohde M."/>
            <person name="Galperin M.Y."/>
            <person name="Jogler C."/>
        </authorList>
    </citation>
    <scope>NUCLEOTIDE SEQUENCE [LARGE SCALE GENOMIC DNA]</scope>
    <source>
        <strain evidence="8 9">Pan44</strain>
    </source>
</reference>
<dbReference type="GO" id="GO:0005737">
    <property type="term" value="C:cytoplasm"/>
    <property type="evidence" value="ECO:0007669"/>
    <property type="project" value="TreeGrafter"/>
</dbReference>
<organism evidence="8 9">
    <name type="scientific">Caulifigura coniformis</name>
    <dbReference type="NCBI Taxonomy" id="2527983"/>
    <lineage>
        <taxon>Bacteria</taxon>
        <taxon>Pseudomonadati</taxon>
        <taxon>Planctomycetota</taxon>
        <taxon>Planctomycetia</taxon>
        <taxon>Planctomycetales</taxon>
        <taxon>Planctomycetaceae</taxon>
        <taxon>Caulifigura</taxon>
    </lineage>
</organism>
<dbReference type="OrthoDB" id="273008at2"/>
<feature type="signal peptide" evidence="6">
    <location>
        <begin position="1"/>
        <end position="20"/>
    </location>
</feature>
<evidence type="ECO:0000256" key="1">
    <source>
        <dbReference type="ARBA" id="ARBA00008987"/>
    </source>
</evidence>
<dbReference type="AlphaFoldDB" id="A0A517SGQ2"/>
<comment type="similarity">
    <text evidence="1">Belongs to the thioredoxin family.</text>
</comment>
<keyword evidence="5" id="KW-0676">Redox-active center</keyword>
<keyword evidence="2" id="KW-0813">Transport</keyword>
<keyword evidence="3" id="KW-0249">Electron transport</keyword>
<protein>
    <submittedName>
        <fullName evidence="8">Thioredoxin</fullName>
    </submittedName>
</protein>
<dbReference type="FunFam" id="3.40.30.10:FF:000001">
    <property type="entry name" value="Thioredoxin"/>
    <property type="match status" value="1"/>
</dbReference>
<evidence type="ECO:0000256" key="2">
    <source>
        <dbReference type="ARBA" id="ARBA00022448"/>
    </source>
</evidence>
<dbReference type="EMBL" id="CP036271">
    <property type="protein sequence ID" value="QDT55302.1"/>
    <property type="molecule type" value="Genomic_DNA"/>
</dbReference>
<keyword evidence="6" id="KW-0732">Signal</keyword>
<dbReference type="InterPro" id="IPR036249">
    <property type="entry name" value="Thioredoxin-like_sf"/>
</dbReference>
<dbReference type="InParanoid" id="A0A517SGQ2"/>
<dbReference type="PROSITE" id="PS00194">
    <property type="entry name" value="THIOREDOXIN_1"/>
    <property type="match status" value="1"/>
</dbReference>
<dbReference type="Pfam" id="PF00085">
    <property type="entry name" value="Thioredoxin"/>
    <property type="match status" value="1"/>
</dbReference>
<dbReference type="CDD" id="cd02947">
    <property type="entry name" value="TRX_family"/>
    <property type="match status" value="1"/>
</dbReference>